<dbReference type="Pfam" id="PF08666">
    <property type="entry name" value="SAF"/>
    <property type="match status" value="1"/>
</dbReference>
<name>A0A6J4J0V8_9ACTN</name>
<evidence type="ECO:0000313" key="2">
    <source>
        <dbReference type="EMBL" id="CAA9263870.1"/>
    </source>
</evidence>
<dbReference type="EMBL" id="CADCTF010000142">
    <property type="protein sequence ID" value="CAA9263870.1"/>
    <property type="molecule type" value="Genomic_DNA"/>
</dbReference>
<evidence type="ECO:0000259" key="1">
    <source>
        <dbReference type="SMART" id="SM00858"/>
    </source>
</evidence>
<dbReference type="CDD" id="cd11614">
    <property type="entry name" value="SAF_CpaB_FlgA_like"/>
    <property type="match status" value="1"/>
</dbReference>
<feature type="domain" description="SAF" evidence="1">
    <location>
        <begin position="21"/>
        <end position="84"/>
    </location>
</feature>
<reference evidence="2" key="1">
    <citation type="submission" date="2020-02" db="EMBL/GenBank/DDBJ databases">
        <authorList>
            <person name="Meier V. D."/>
        </authorList>
    </citation>
    <scope>NUCLEOTIDE SEQUENCE</scope>
    <source>
        <strain evidence="2">AVDCRST_MAG50</strain>
    </source>
</reference>
<organism evidence="2">
    <name type="scientific">uncultured Acidimicrobiales bacterium</name>
    <dbReference type="NCBI Taxonomy" id="310071"/>
    <lineage>
        <taxon>Bacteria</taxon>
        <taxon>Bacillati</taxon>
        <taxon>Actinomycetota</taxon>
        <taxon>Acidimicrobiia</taxon>
        <taxon>Acidimicrobiales</taxon>
        <taxon>environmental samples</taxon>
    </lineage>
</organism>
<proteinExistence type="predicted"/>
<dbReference type="SMART" id="SM00858">
    <property type="entry name" value="SAF"/>
    <property type="match status" value="1"/>
</dbReference>
<sequence>MIVFGSALGFASWAVSLGQREAVLATAREVPAGERIELADLRSVDVAADTGLSVLRVEDRDRVVGQLARVTIPAGSLIQPPHLSAKSVIPAGSVVVGVSISPGAMPTSKLGVGDRVSVIRAEPNTAQDLGTASVFSVARAHSSSPDMLVSLLVTAGSAMSISQAAGADQVRLALVEQLSGQGT</sequence>
<accession>A0A6J4J0V8</accession>
<gene>
    <name evidence="2" type="ORF">AVDCRST_MAG50-3040</name>
</gene>
<dbReference type="AlphaFoldDB" id="A0A6J4J0V8"/>
<protein>
    <recommendedName>
        <fullName evidence="1">SAF domain-containing protein</fullName>
    </recommendedName>
</protein>
<dbReference type="InterPro" id="IPR013974">
    <property type="entry name" value="SAF"/>
</dbReference>